<sequence>MCFTYIDCNNSLKKGQSMLYYICSPYRGATKEEVEKHIKYAKELTRTVLLHGHSAVAPHLYITNYLNDSRSEERKRGLEASLEILKKCDVVYVGQKFGISKGMAAEIKEAEKLGILVFYRD</sequence>
<reference evidence="2" key="1">
    <citation type="submission" date="2024-03" db="EMBL/GenBank/DDBJ databases">
        <title>Human intestinal bacterial collection.</title>
        <authorList>
            <person name="Pauvert C."/>
            <person name="Hitch T.C.A."/>
            <person name="Clavel T."/>
        </authorList>
    </citation>
    <scope>NUCLEOTIDE SEQUENCE [LARGE SCALE GENOMIC DNA]</scope>
    <source>
        <strain evidence="2">CLA-AA-H89B</strain>
    </source>
</reference>
<proteinExistence type="predicted"/>
<protein>
    <submittedName>
        <fullName evidence="2">DUF4406 domain-containing protein</fullName>
    </submittedName>
</protein>
<dbReference type="Gene3D" id="3.40.50.10400">
    <property type="entry name" value="Hypothetical protein PA1492"/>
    <property type="match status" value="1"/>
</dbReference>
<gene>
    <name evidence="2" type="ORF">WMO37_07455</name>
</gene>
<comment type="caution">
    <text evidence="2">The sequence shown here is derived from an EMBL/GenBank/DDBJ whole genome shotgun (WGS) entry which is preliminary data.</text>
</comment>
<keyword evidence="3" id="KW-1185">Reference proteome</keyword>
<feature type="domain" description="DUF7768" evidence="1">
    <location>
        <begin position="20"/>
        <end position="119"/>
    </location>
</feature>
<evidence type="ECO:0000313" key="2">
    <source>
        <dbReference type="EMBL" id="MEQ2554854.1"/>
    </source>
</evidence>
<dbReference type="Pfam" id="PF24963">
    <property type="entry name" value="DUF7768"/>
    <property type="match status" value="1"/>
</dbReference>
<dbReference type="Proteomes" id="UP001546774">
    <property type="component" value="Unassembled WGS sequence"/>
</dbReference>
<evidence type="ECO:0000313" key="3">
    <source>
        <dbReference type="Proteomes" id="UP001546774"/>
    </source>
</evidence>
<dbReference type="InterPro" id="IPR056670">
    <property type="entry name" value="DUF7768"/>
</dbReference>
<evidence type="ECO:0000259" key="1">
    <source>
        <dbReference type="Pfam" id="PF24963"/>
    </source>
</evidence>
<dbReference type="EMBL" id="JBBMFS010000005">
    <property type="protein sequence ID" value="MEQ2554854.1"/>
    <property type="molecule type" value="Genomic_DNA"/>
</dbReference>
<name>A0ABV1H571_9FIRM</name>
<organism evidence="2 3">
    <name type="scientific">Lachnospira intestinalis</name>
    <dbReference type="NCBI Taxonomy" id="3133158"/>
    <lineage>
        <taxon>Bacteria</taxon>
        <taxon>Bacillati</taxon>
        <taxon>Bacillota</taxon>
        <taxon>Clostridia</taxon>
        <taxon>Lachnospirales</taxon>
        <taxon>Lachnospiraceae</taxon>
        <taxon>Lachnospira</taxon>
    </lineage>
</organism>
<accession>A0ABV1H571</accession>